<gene>
    <name evidence="1" type="ORF">PL336_03815</name>
</gene>
<accession>A0AAX3LRP1</accession>
<dbReference type="RefSeq" id="WP_271689173.1">
    <property type="nucleotide sequence ID" value="NZ_CP116423.1"/>
</dbReference>
<reference evidence="1" key="1">
    <citation type="submission" date="2023-01" db="EMBL/GenBank/DDBJ databases">
        <title>Comparative genomic analysis of cold water coral derived Sulfitobacter faviae: insights into their metabolism and habitat adaptation.</title>
        <authorList>
            <person name="Guo Y."/>
            <person name="Lin S."/>
            <person name="Huang Z."/>
            <person name="Tang K."/>
            <person name="Wang X."/>
        </authorList>
    </citation>
    <scope>NUCLEOTIDE SEQUENCE</scope>
    <source>
        <strain evidence="1">SCSIO W_1865</strain>
    </source>
</reference>
<organism evidence="1 2">
    <name type="scientific">Sulfitobacter faviae</name>
    <dbReference type="NCBI Taxonomy" id="1775881"/>
    <lineage>
        <taxon>Bacteria</taxon>
        <taxon>Pseudomonadati</taxon>
        <taxon>Pseudomonadota</taxon>
        <taxon>Alphaproteobacteria</taxon>
        <taxon>Rhodobacterales</taxon>
        <taxon>Roseobacteraceae</taxon>
        <taxon>Sulfitobacter</taxon>
    </lineage>
</organism>
<proteinExistence type="predicted"/>
<dbReference type="AlphaFoldDB" id="A0AAX3LRP1"/>
<dbReference type="Proteomes" id="UP001210770">
    <property type="component" value="Chromosome"/>
</dbReference>
<sequence length="76" mass="8620">MATPISVVWHPSQEEDLLRIAEWAMCRLIVDYNKSRNFDILRPVTDTALMVEKDIHIVARSAGIPMAGCRDDDHAN</sequence>
<protein>
    <submittedName>
        <fullName evidence="1">Uncharacterized protein</fullName>
    </submittedName>
</protein>
<evidence type="ECO:0000313" key="1">
    <source>
        <dbReference type="EMBL" id="WCE70976.1"/>
    </source>
</evidence>
<name>A0AAX3LRP1_9RHOB</name>
<dbReference type="EMBL" id="CP116423">
    <property type="protein sequence ID" value="WCE70976.1"/>
    <property type="molecule type" value="Genomic_DNA"/>
</dbReference>
<evidence type="ECO:0000313" key="2">
    <source>
        <dbReference type="Proteomes" id="UP001210770"/>
    </source>
</evidence>